<evidence type="ECO:0000313" key="2">
    <source>
        <dbReference type="EMBL" id="KAG2582498.1"/>
    </source>
</evidence>
<dbReference type="Pfam" id="PF00069">
    <property type="entry name" value="Pkinase"/>
    <property type="match status" value="1"/>
</dbReference>
<gene>
    <name evidence="2" type="ORF">PVAP13_6KG109978</name>
</gene>
<dbReference type="SUPFAM" id="SSF56112">
    <property type="entry name" value="Protein kinase-like (PK-like)"/>
    <property type="match status" value="1"/>
</dbReference>
<feature type="domain" description="Protein kinase" evidence="1">
    <location>
        <begin position="1"/>
        <end position="188"/>
    </location>
</feature>
<comment type="caution">
    <text evidence="2">The sequence shown here is derived from an EMBL/GenBank/DDBJ whole genome shotgun (WGS) entry which is preliminary data.</text>
</comment>
<dbReference type="InterPro" id="IPR011009">
    <property type="entry name" value="Kinase-like_dom_sf"/>
</dbReference>
<dbReference type="PROSITE" id="PS50011">
    <property type="entry name" value="PROTEIN_KINASE_DOM"/>
    <property type="match status" value="1"/>
</dbReference>
<dbReference type="GO" id="GO:0004672">
    <property type="term" value="F:protein kinase activity"/>
    <property type="evidence" value="ECO:0007669"/>
    <property type="project" value="InterPro"/>
</dbReference>
<dbReference type="PANTHER" id="PTHR45707">
    <property type="entry name" value="C2 CALCIUM/LIPID-BINDING PLANT PHOSPHORIBOSYLTRANSFERASE FAMILY PROTEIN"/>
    <property type="match status" value="1"/>
</dbReference>
<evidence type="ECO:0000259" key="1">
    <source>
        <dbReference type="PROSITE" id="PS50011"/>
    </source>
</evidence>
<keyword evidence="3" id="KW-1185">Reference proteome</keyword>
<accession>A0A8T0RBL1</accession>
<sequence length="251" mass="28718">MVAVKKLLTPMDHSDRLFLDEVICQVKVNHKNVVRFLAYCLETTFEVREVEGKLGDIEVQQRFLCFEYAPNGNLHRYLQDFGLSRRFDENVTTVVTEKIAGTLGYIAPEYIDQGEISLKTDIFSLGIIMIRLLVGHNDTIIENWHGTMDANCPKMKRCIEIAQICVDHDPCKRPTMYDIICALDDIEITVEEDPPIINEPRNDPRSSLYQMKSFHCIQMRQHIRMITSMNKGTCNCILKSSSAGKGSSNRI</sequence>
<dbReference type="Gene3D" id="1.10.510.10">
    <property type="entry name" value="Transferase(Phosphotransferase) domain 1"/>
    <property type="match status" value="2"/>
</dbReference>
<evidence type="ECO:0000313" key="3">
    <source>
        <dbReference type="Proteomes" id="UP000823388"/>
    </source>
</evidence>
<name>A0A8T0RBL1_PANVG</name>
<dbReference type="GO" id="GO:0005524">
    <property type="term" value="F:ATP binding"/>
    <property type="evidence" value="ECO:0007669"/>
    <property type="project" value="InterPro"/>
</dbReference>
<organism evidence="2 3">
    <name type="scientific">Panicum virgatum</name>
    <name type="common">Blackwell switchgrass</name>
    <dbReference type="NCBI Taxonomy" id="38727"/>
    <lineage>
        <taxon>Eukaryota</taxon>
        <taxon>Viridiplantae</taxon>
        <taxon>Streptophyta</taxon>
        <taxon>Embryophyta</taxon>
        <taxon>Tracheophyta</taxon>
        <taxon>Spermatophyta</taxon>
        <taxon>Magnoliopsida</taxon>
        <taxon>Liliopsida</taxon>
        <taxon>Poales</taxon>
        <taxon>Poaceae</taxon>
        <taxon>PACMAD clade</taxon>
        <taxon>Panicoideae</taxon>
        <taxon>Panicodae</taxon>
        <taxon>Paniceae</taxon>
        <taxon>Panicinae</taxon>
        <taxon>Panicum</taxon>
        <taxon>Panicum sect. Hiantes</taxon>
    </lineage>
</organism>
<dbReference type="Proteomes" id="UP000823388">
    <property type="component" value="Chromosome 6K"/>
</dbReference>
<dbReference type="AlphaFoldDB" id="A0A8T0RBL1"/>
<dbReference type="PANTHER" id="PTHR45707:SF43">
    <property type="entry name" value="PROTEIN KINASE DOMAIN-CONTAINING PROTEIN"/>
    <property type="match status" value="1"/>
</dbReference>
<dbReference type="EMBL" id="CM029047">
    <property type="protein sequence ID" value="KAG2582498.1"/>
    <property type="molecule type" value="Genomic_DNA"/>
</dbReference>
<dbReference type="InterPro" id="IPR000719">
    <property type="entry name" value="Prot_kinase_dom"/>
</dbReference>
<proteinExistence type="predicted"/>
<protein>
    <recommendedName>
        <fullName evidence="1">Protein kinase domain-containing protein</fullName>
    </recommendedName>
</protein>
<reference evidence="2" key="1">
    <citation type="submission" date="2020-05" db="EMBL/GenBank/DDBJ databases">
        <title>WGS assembly of Panicum virgatum.</title>
        <authorList>
            <person name="Lovell J.T."/>
            <person name="Jenkins J."/>
            <person name="Shu S."/>
            <person name="Juenger T.E."/>
            <person name="Schmutz J."/>
        </authorList>
    </citation>
    <scope>NUCLEOTIDE SEQUENCE</scope>
    <source>
        <strain evidence="2">AP13</strain>
    </source>
</reference>